<protein>
    <submittedName>
        <fullName evidence="1">Uncharacterized protein</fullName>
    </submittedName>
</protein>
<dbReference type="Proteomes" id="UP000597444">
    <property type="component" value="Unassembled WGS sequence"/>
</dbReference>
<organism evidence="1 2">
    <name type="scientific">Reticulibacter mediterranei</name>
    <dbReference type="NCBI Taxonomy" id="2778369"/>
    <lineage>
        <taxon>Bacteria</taxon>
        <taxon>Bacillati</taxon>
        <taxon>Chloroflexota</taxon>
        <taxon>Ktedonobacteria</taxon>
        <taxon>Ktedonobacterales</taxon>
        <taxon>Reticulibacteraceae</taxon>
        <taxon>Reticulibacter</taxon>
    </lineage>
</organism>
<dbReference type="EMBL" id="BNJK01000002">
    <property type="protein sequence ID" value="GHO98792.1"/>
    <property type="molecule type" value="Genomic_DNA"/>
</dbReference>
<evidence type="ECO:0000313" key="1">
    <source>
        <dbReference type="EMBL" id="GHO98792.1"/>
    </source>
</evidence>
<dbReference type="AlphaFoldDB" id="A0A8J3N907"/>
<accession>A0A8J3N907</accession>
<reference evidence="1" key="1">
    <citation type="submission" date="2020-10" db="EMBL/GenBank/DDBJ databases">
        <title>Taxonomic study of unclassified bacteria belonging to the class Ktedonobacteria.</title>
        <authorList>
            <person name="Yabe S."/>
            <person name="Wang C.M."/>
            <person name="Zheng Y."/>
            <person name="Sakai Y."/>
            <person name="Cavaletti L."/>
            <person name="Monciardini P."/>
            <person name="Donadio S."/>
        </authorList>
    </citation>
    <scope>NUCLEOTIDE SEQUENCE</scope>
    <source>
        <strain evidence="1">ID150040</strain>
    </source>
</reference>
<evidence type="ECO:0000313" key="2">
    <source>
        <dbReference type="Proteomes" id="UP000597444"/>
    </source>
</evidence>
<gene>
    <name evidence="1" type="ORF">KSF_088400</name>
</gene>
<sequence>MMETPDEQPEFSNFELEAALLMAKHGNSMQLRGLIEKRTEAEYARLLRECGISDFEWRVALSVCMAGDTTPLKALLKKCQRPAA</sequence>
<keyword evidence="2" id="KW-1185">Reference proteome</keyword>
<proteinExistence type="predicted"/>
<name>A0A8J3N907_9CHLR</name>
<comment type="caution">
    <text evidence="1">The sequence shown here is derived from an EMBL/GenBank/DDBJ whole genome shotgun (WGS) entry which is preliminary data.</text>
</comment>
<dbReference type="RefSeq" id="WP_220209483.1">
    <property type="nucleotide sequence ID" value="NZ_BNJK01000002.1"/>
</dbReference>